<keyword evidence="1" id="KW-0503">Monooxygenase</keyword>
<protein>
    <submittedName>
        <fullName evidence="1">Flavin-containing monooxygenase</fullName>
    </submittedName>
</protein>
<organism evidence="1 2">
    <name type="scientific">Melia azedarach</name>
    <name type="common">Chinaberry tree</name>
    <dbReference type="NCBI Taxonomy" id="155640"/>
    <lineage>
        <taxon>Eukaryota</taxon>
        <taxon>Viridiplantae</taxon>
        <taxon>Streptophyta</taxon>
        <taxon>Embryophyta</taxon>
        <taxon>Tracheophyta</taxon>
        <taxon>Spermatophyta</taxon>
        <taxon>Magnoliopsida</taxon>
        <taxon>eudicotyledons</taxon>
        <taxon>Gunneridae</taxon>
        <taxon>Pentapetalae</taxon>
        <taxon>rosids</taxon>
        <taxon>malvids</taxon>
        <taxon>Sapindales</taxon>
        <taxon>Meliaceae</taxon>
        <taxon>Melia</taxon>
    </lineage>
</organism>
<evidence type="ECO:0000313" key="1">
    <source>
        <dbReference type="EMBL" id="KAJ4702266.1"/>
    </source>
</evidence>
<keyword evidence="2" id="KW-1185">Reference proteome</keyword>
<evidence type="ECO:0000313" key="2">
    <source>
        <dbReference type="Proteomes" id="UP001164539"/>
    </source>
</evidence>
<dbReference type="EMBL" id="CM051407">
    <property type="protein sequence ID" value="KAJ4702266.1"/>
    <property type="molecule type" value="Genomic_DNA"/>
</dbReference>
<name>A0ACC1WTQ6_MELAZ</name>
<sequence>MEKMIAIIGAGISGLLACKHTLEKGFKPTVFEARNHIGGVWCQTLESTKLQTPKSFYQFSDFPWPDWVTENFPDHNQVMEYLHAYATHFNLFPLIKFNTKVVCIDRLEPVDKDELSWDLWGGTGEPFWPAGKWNVTVQDARDPASSTEVYKVDFVILCIGRFSDLPDIPDFPTDKGPEVFDGKVLHSMHYAAMDDDLAAEFIKEKRVIVIGFQKSAVDVAAEVANRNGVTHPCTLLFKTPHWTVPDYLLPLSFQNLNRCTELMIHKPGEGFFLWLLAFLLSPMLWIFSKVVESYLRWIYPLKKYNIIPGHSFLNQISSCMFTISPSNFYDRIKEGSLILKNSKSFSFCKNGLVIDGKTTPLATDIVIFATGYRGDEKLKNIFKSNYFQKQIIGSSAPFYRECIHPRIPQLAILGYASSPSILYTTEMRSKWLAHFLAGHFKLPTIREMENDMMNWESCMRLYSGECFKRSCVSVLLQIYSNDQLCKDMGQNPRRKNWFLAELFAAYGPKDYKNLS</sequence>
<dbReference type="Proteomes" id="UP001164539">
    <property type="component" value="Chromosome 14"/>
</dbReference>
<keyword evidence="1" id="KW-0560">Oxidoreductase</keyword>
<proteinExistence type="predicted"/>
<accession>A0ACC1WTQ6</accession>
<comment type="caution">
    <text evidence="1">The sequence shown here is derived from an EMBL/GenBank/DDBJ whole genome shotgun (WGS) entry which is preliminary data.</text>
</comment>
<reference evidence="1 2" key="1">
    <citation type="journal article" date="2023" name="Science">
        <title>Complex scaffold remodeling in plant triterpene biosynthesis.</title>
        <authorList>
            <person name="De La Pena R."/>
            <person name="Hodgson H."/>
            <person name="Liu J.C."/>
            <person name="Stephenson M.J."/>
            <person name="Martin A.C."/>
            <person name="Owen C."/>
            <person name="Harkess A."/>
            <person name="Leebens-Mack J."/>
            <person name="Jimenez L.E."/>
            <person name="Osbourn A."/>
            <person name="Sattely E.S."/>
        </authorList>
    </citation>
    <scope>NUCLEOTIDE SEQUENCE [LARGE SCALE GENOMIC DNA]</scope>
    <source>
        <strain evidence="2">cv. JPN11</strain>
        <tissue evidence="1">Leaf</tissue>
    </source>
</reference>
<gene>
    <name evidence="1" type="ORF">OWV82_025373</name>
</gene>